<feature type="compositionally biased region" description="Basic and acidic residues" evidence="1">
    <location>
        <begin position="16"/>
        <end position="26"/>
    </location>
</feature>
<dbReference type="Proteomes" id="UP000053477">
    <property type="component" value="Unassembled WGS sequence"/>
</dbReference>
<evidence type="ECO:0008006" key="4">
    <source>
        <dbReference type="Google" id="ProtNLM"/>
    </source>
</evidence>
<proteinExistence type="predicted"/>
<protein>
    <recommendedName>
        <fullName evidence="4">BTB domain-containing protein</fullName>
    </recommendedName>
</protein>
<keyword evidence="3" id="KW-1185">Reference proteome</keyword>
<name>A0A0H2R5Z9_9AGAM</name>
<dbReference type="AlphaFoldDB" id="A0A0H2R5Z9"/>
<evidence type="ECO:0000313" key="2">
    <source>
        <dbReference type="EMBL" id="KLO07215.1"/>
    </source>
</evidence>
<evidence type="ECO:0000256" key="1">
    <source>
        <dbReference type="SAM" id="MobiDB-lite"/>
    </source>
</evidence>
<organism evidence="2 3">
    <name type="scientific">Schizopora paradoxa</name>
    <dbReference type="NCBI Taxonomy" id="27342"/>
    <lineage>
        <taxon>Eukaryota</taxon>
        <taxon>Fungi</taxon>
        <taxon>Dikarya</taxon>
        <taxon>Basidiomycota</taxon>
        <taxon>Agaricomycotina</taxon>
        <taxon>Agaricomycetes</taxon>
        <taxon>Hymenochaetales</taxon>
        <taxon>Schizoporaceae</taxon>
        <taxon>Schizopora</taxon>
    </lineage>
</organism>
<accession>A0A0H2R5Z9</accession>
<sequence>MPPKRRRTSESSSSNDDGKRTAPQPHDKLWFDDGNIVLATDVHLYRVFKGILAKYSKVLSDIFEMPTGGAAECWEDVPMVQMVGDKDEEVSVLLRALFERNFRDSLKDLETPELCSLLAISTKYDFVDIRAEVMGFLETAFPNKQENLSASDEIWDGIPDAHLFELIVVAHKCEALSILPFLYYLCASYSSIEVIIGVLHKLPNECMKRLLRCRDWLCGLSQSLVKLTLQPSKAEENDTSTCENETSYCSEQLRVLLDKMYPEETKRFLFIFDMQERGVLGTSSRPNGVCENCVSSYLKRLDELIRSAWTKLPEVILGKKWEEICTP</sequence>
<evidence type="ECO:0000313" key="3">
    <source>
        <dbReference type="Proteomes" id="UP000053477"/>
    </source>
</evidence>
<gene>
    <name evidence="2" type="ORF">SCHPADRAFT_909700</name>
</gene>
<reference evidence="2 3" key="1">
    <citation type="submission" date="2015-04" db="EMBL/GenBank/DDBJ databases">
        <title>Complete genome sequence of Schizopora paradoxa KUC8140, a cosmopolitan wood degrader in East Asia.</title>
        <authorList>
            <consortium name="DOE Joint Genome Institute"/>
            <person name="Min B."/>
            <person name="Park H."/>
            <person name="Jang Y."/>
            <person name="Kim J.-J."/>
            <person name="Kim K.H."/>
            <person name="Pangilinan J."/>
            <person name="Lipzen A."/>
            <person name="Riley R."/>
            <person name="Grigoriev I.V."/>
            <person name="Spatafora J.W."/>
            <person name="Choi I.-G."/>
        </authorList>
    </citation>
    <scope>NUCLEOTIDE SEQUENCE [LARGE SCALE GENOMIC DNA]</scope>
    <source>
        <strain evidence="2 3">KUC8140</strain>
    </source>
</reference>
<dbReference type="OrthoDB" id="3027208at2759"/>
<feature type="region of interest" description="Disordered" evidence="1">
    <location>
        <begin position="1"/>
        <end position="26"/>
    </location>
</feature>
<dbReference type="InParanoid" id="A0A0H2R5Z9"/>
<dbReference type="EMBL" id="KQ086153">
    <property type="protein sequence ID" value="KLO07215.1"/>
    <property type="molecule type" value="Genomic_DNA"/>
</dbReference>